<dbReference type="CDD" id="cd09883">
    <property type="entry name" value="PIN_VapC_PhoHL-ATPase"/>
    <property type="match status" value="1"/>
</dbReference>
<dbReference type="Proteomes" id="UP000579281">
    <property type="component" value="Unassembled WGS sequence"/>
</dbReference>
<reference evidence="5 6" key="1">
    <citation type="submission" date="2020-08" db="EMBL/GenBank/DDBJ databases">
        <title>Genomic Encyclopedia of Type Strains, Phase IV (KMG-IV): sequencing the most valuable type-strain genomes for metagenomic binning, comparative biology and taxonomic classification.</title>
        <authorList>
            <person name="Goeker M."/>
        </authorList>
    </citation>
    <scope>NUCLEOTIDE SEQUENCE [LARGE SCALE GENOMIC DNA]</scope>
    <source>
        <strain evidence="5 6">DSM 103526</strain>
    </source>
</reference>
<evidence type="ECO:0000313" key="5">
    <source>
        <dbReference type="EMBL" id="MBB6218821.1"/>
    </source>
</evidence>
<keyword evidence="1" id="KW-0547">Nucleotide-binding</keyword>
<gene>
    <name evidence="5" type="ORF">HNQ80_004996</name>
</gene>
<dbReference type="SUPFAM" id="SSF52540">
    <property type="entry name" value="P-loop containing nucleoside triphosphate hydrolases"/>
    <property type="match status" value="1"/>
</dbReference>
<evidence type="ECO:0000256" key="3">
    <source>
        <dbReference type="ARBA" id="ARBA00046345"/>
    </source>
</evidence>
<comment type="caution">
    <text evidence="5">The sequence shown here is derived from an EMBL/GenBank/DDBJ whole genome shotgun (WGS) entry which is preliminary data.</text>
</comment>
<sequence>MKTSILVIEGSMHKMFVLDTSVLLHDPRSLYAFGDNDVVIPAVVIEEIDGKKNHQDMVGRNAREIARELDRLKELGSLCEGIELPNGGALRVEINHKSLSGFREYFHEINNDNRILAVALNLHKEEDMKADKRQVVLVSKDVIMRIKADSLNIMSQDYLHDKIEYAEEEYQGILNVSVDPDVIDRVYRLGVVNEGDLEEISANYHIHPHQFVILRDSYGSSKSAILRYDVVMKKFHPLRKGEEAYWGIKGRNAEQRMALELLLDDSIRLVTLTGRAGTGKTLLSLVAGLVKVQDERVYQKLLITKPVVPVGRDIGFLPGDKDEKLRPWVQPIYDNLEFLLDAKHITDIKNTLIGLKNIEIEAMTYIRGRSIPNQFIIIDEAQNLTKHEVKTIITRVGEGSKIILMGDTEQIDHPYLDSQCNGLTYVVNKFKDVSIAGHVTFKKVERSALAQLAAELL</sequence>
<dbReference type="SMART" id="SM00670">
    <property type="entry name" value="PINc"/>
    <property type="match status" value="1"/>
</dbReference>
<dbReference type="GO" id="GO:0005829">
    <property type="term" value="C:cytosol"/>
    <property type="evidence" value="ECO:0007669"/>
    <property type="project" value="TreeGrafter"/>
</dbReference>
<dbReference type="GO" id="GO:0005524">
    <property type="term" value="F:ATP binding"/>
    <property type="evidence" value="ECO:0007669"/>
    <property type="project" value="UniProtKB-KW"/>
</dbReference>
<dbReference type="SUPFAM" id="SSF88723">
    <property type="entry name" value="PIN domain-like"/>
    <property type="match status" value="1"/>
</dbReference>
<dbReference type="FunFam" id="3.40.50.300:FF:000013">
    <property type="entry name" value="PhoH family ATPase"/>
    <property type="match status" value="1"/>
</dbReference>
<feature type="domain" description="PIN" evidence="4">
    <location>
        <begin position="14"/>
        <end position="146"/>
    </location>
</feature>
<proteinExistence type="inferred from homology"/>
<dbReference type="PANTHER" id="PTHR30473">
    <property type="entry name" value="PROTEIN PHOH"/>
    <property type="match status" value="1"/>
</dbReference>
<evidence type="ECO:0000313" key="6">
    <source>
        <dbReference type="Proteomes" id="UP000579281"/>
    </source>
</evidence>
<dbReference type="PANTHER" id="PTHR30473:SF2">
    <property type="entry name" value="PIN DOMAIN-CONTAINING PROTEIN"/>
    <property type="match status" value="1"/>
</dbReference>
<dbReference type="InterPro" id="IPR027417">
    <property type="entry name" value="P-loop_NTPase"/>
</dbReference>
<evidence type="ECO:0000256" key="2">
    <source>
        <dbReference type="ARBA" id="ARBA00022840"/>
    </source>
</evidence>
<keyword evidence="2" id="KW-0067">ATP-binding</keyword>
<dbReference type="Pfam" id="PF02562">
    <property type="entry name" value="PhoH"/>
    <property type="match status" value="1"/>
</dbReference>
<accession>A0A841KZ96</accession>
<dbReference type="InterPro" id="IPR002716">
    <property type="entry name" value="PIN_dom"/>
</dbReference>
<evidence type="ECO:0000256" key="1">
    <source>
        <dbReference type="ARBA" id="ARBA00022741"/>
    </source>
</evidence>
<dbReference type="InterPro" id="IPR051451">
    <property type="entry name" value="PhoH2-like"/>
</dbReference>
<evidence type="ECO:0000259" key="4">
    <source>
        <dbReference type="SMART" id="SM00670"/>
    </source>
</evidence>
<dbReference type="Pfam" id="PF13638">
    <property type="entry name" value="PIN_4"/>
    <property type="match status" value="1"/>
</dbReference>
<comment type="similarity">
    <text evidence="3">In the N-terminal section; belongs to the PINc/VapC protein family.</text>
</comment>
<dbReference type="InterPro" id="IPR029060">
    <property type="entry name" value="PIN-like_dom_sf"/>
</dbReference>
<dbReference type="AlphaFoldDB" id="A0A841KZ96"/>
<dbReference type="RefSeq" id="WP_330603009.1">
    <property type="nucleotide sequence ID" value="NZ_JACHEN010000050.1"/>
</dbReference>
<protein>
    <submittedName>
        <fullName evidence="5">PhoH-like ATPase</fullName>
    </submittedName>
</protein>
<dbReference type="EMBL" id="JACHEN010000050">
    <property type="protein sequence ID" value="MBB6218821.1"/>
    <property type="molecule type" value="Genomic_DNA"/>
</dbReference>
<keyword evidence="6" id="KW-1185">Reference proteome</keyword>
<organism evidence="5 6">
    <name type="scientific">Anaerosolibacter carboniphilus</name>
    <dbReference type="NCBI Taxonomy" id="1417629"/>
    <lineage>
        <taxon>Bacteria</taxon>
        <taxon>Bacillati</taxon>
        <taxon>Bacillota</taxon>
        <taxon>Clostridia</taxon>
        <taxon>Peptostreptococcales</taxon>
        <taxon>Thermotaleaceae</taxon>
        <taxon>Anaerosolibacter</taxon>
    </lineage>
</organism>
<dbReference type="Gene3D" id="3.40.50.300">
    <property type="entry name" value="P-loop containing nucleotide triphosphate hydrolases"/>
    <property type="match status" value="1"/>
</dbReference>
<dbReference type="Gene3D" id="3.40.50.1010">
    <property type="entry name" value="5'-nuclease"/>
    <property type="match status" value="1"/>
</dbReference>
<dbReference type="InterPro" id="IPR003714">
    <property type="entry name" value="PhoH"/>
</dbReference>
<name>A0A841KZ96_9FIRM</name>